<dbReference type="InterPro" id="IPR030949">
    <property type="entry name" value="ECF_S_folate_fam"/>
</dbReference>
<feature type="transmembrane region" description="Helical" evidence="1">
    <location>
        <begin position="113"/>
        <end position="140"/>
    </location>
</feature>
<feature type="transmembrane region" description="Helical" evidence="1">
    <location>
        <begin position="152"/>
        <end position="170"/>
    </location>
</feature>
<dbReference type="Pfam" id="PF07155">
    <property type="entry name" value="ECF-ribofla_trS"/>
    <property type="match status" value="1"/>
</dbReference>
<protein>
    <submittedName>
        <fullName evidence="2">Folate family ECF transporter S component</fullName>
    </submittedName>
</protein>
<evidence type="ECO:0000313" key="3">
    <source>
        <dbReference type="Proteomes" id="UP000245369"/>
    </source>
</evidence>
<accession>A0ABM6W4V7</accession>
<feature type="transmembrane region" description="Helical" evidence="1">
    <location>
        <begin position="40"/>
        <end position="62"/>
    </location>
</feature>
<dbReference type="GeneID" id="93923573"/>
<dbReference type="NCBIfam" id="TIGR04518">
    <property type="entry name" value="ECF_S_folT_fam"/>
    <property type="match status" value="1"/>
</dbReference>
<feature type="transmembrane region" description="Helical" evidence="1">
    <location>
        <begin position="15"/>
        <end position="33"/>
    </location>
</feature>
<gene>
    <name evidence="2" type="ORF">DK182_03460</name>
</gene>
<keyword evidence="1" id="KW-1133">Transmembrane helix</keyword>
<feature type="transmembrane region" description="Helical" evidence="1">
    <location>
        <begin position="82"/>
        <end position="101"/>
    </location>
</feature>
<proteinExistence type="predicted"/>
<dbReference type="Proteomes" id="UP000245369">
    <property type="component" value="Chromosome"/>
</dbReference>
<keyword evidence="3" id="KW-1185">Reference proteome</keyword>
<name>A0ABM6W4V7_9STRE</name>
<reference evidence="2 3" key="1">
    <citation type="submission" date="2018-05" db="EMBL/GenBank/DDBJ databases">
        <title>Complete genome sequences of Streptococcus sobrinus.</title>
        <authorList>
            <person name="Sales M."/>
            <person name="Jensen P.A."/>
        </authorList>
    </citation>
    <scope>NUCLEOTIDE SEQUENCE [LARGE SCALE GENOMIC DNA]</scope>
    <source>
        <strain evidence="2 3">SL1</strain>
    </source>
</reference>
<sequence>MFSKPFFPKLSTKQLVSLAMLMALSVVVSKFSIPIIPNQLVFSLTFIASAMIGAIGGPAYGFVALALIDLIDSMTGGTANFIIWWTLMEAVQGALYGFFFYGKSLSWTSKMDWAYVSLATLVIMIFGTFIFTPLLTQIYFKVPIAAQFIAGRWLKIFEIPVRVILTMLVLTQLQRLRDWRQLTGIKK</sequence>
<keyword evidence="1" id="KW-0472">Membrane</keyword>
<dbReference type="InterPro" id="IPR009825">
    <property type="entry name" value="ECF_substrate-spec-like"/>
</dbReference>
<dbReference type="EMBL" id="CP029490">
    <property type="protein sequence ID" value="AWN20458.1"/>
    <property type="molecule type" value="Genomic_DNA"/>
</dbReference>
<keyword evidence="1" id="KW-0812">Transmembrane</keyword>
<dbReference type="Gene3D" id="1.10.1760.20">
    <property type="match status" value="1"/>
</dbReference>
<organism evidence="2 3">
    <name type="scientific">Streptococcus sobrinus</name>
    <dbReference type="NCBI Taxonomy" id="1310"/>
    <lineage>
        <taxon>Bacteria</taxon>
        <taxon>Bacillati</taxon>
        <taxon>Bacillota</taxon>
        <taxon>Bacilli</taxon>
        <taxon>Lactobacillales</taxon>
        <taxon>Streptococcaceae</taxon>
        <taxon>Streptococcus</taxon>
    </lineage>
</organism>
<dbReference type="RefSeq" id="WP_002960447.1">
    <property type="nucleotide sequence ID" value="NZ_CP029490.1"/>
</dbReference>
<evidence type="ECO:0000313" key="2">
    <source>
        <dbReference type="EMBL" id="AWN20458.1"/>
    </source>
</evidence>
<evidence type="ECO:0000256" key="1">
    <source>
        <dbReference type="SAM" id="Phobius"/>
    </source>
</evidence>